<name>A0AAD2FH11_9STRA</name>
<evidence type="ECO:0000256" key="1">
    <source>
        <dbReference type="SAM" id="MobiDB-lite"/>
    </source>
</evidence>
<protein>
    <submittedName>
        <fullName evidence="2">Uncharacterized protein</fullName>
    </submittedName>
</protein>
<keyword evidence="3" id="KW-1185">Reference proteome</keyword>
<sequence>MDLDDADNEPCMEEQAPLSLKQTTTSCLISSRSTKPRKINSSTVQTCAVPWAKQTNERFTLLLLVIIKDPEEDSNKSHIDSSLDAGLNNDIANERSTRLAKADAIWVKKAKEILAKKLNSNKMIKAERFRWGKNARARRSKGQKKEMSEKEIDFEPTFLY</sequence>
<evidence type="ECO:0000313" key="3">
    <source>
        <dbReference type="Proteomes" id="UP001295423"/>
    </source>
</evidence>
<dbReference type="AlphaFoldDB" id="A0AAD2FH11"/>
<dbReference type="EMBL" id="CAKOGP040000114">
    <property type="protein sequence ID" value="CAJ1930989.1"/>
    <property type="molecule type" value="Genomic_DNA"/>
</dbReference>
<reference evidence="2" key="1">
    <citation type="submission" date="2023-08" db="EMBL/GenBank/DDBJ databases">
        <authorList>
            <person name="Audoor S."/>
            <person name="Bilcke G."/>
        </authorList>
    </citation>
    <scope>NUCLEOTIDE SEQUENCE</scope>
</reference>
<dbReference type="Proteomes" id="UP001295423">
    <property type="component" value="Unassembled WGS sequence"/>
</dbReference>
<feature type="region of interest" description="Disordered" evidence="1">
    <location>
        <begin position="135"/>
        <end position="160"/>
    </location>
</feature>
<evidence type="ECO:0000313" key="2">
    <source>
        <dbReference type="EMBL" id="CAJ1930989.1"/>
    </source>
</evidence>
<proteinExistence type="predicted"/>
<accession>A0AAD2FH11</accession>
<comment type="caution">
    <text evidence="2">The sequence shown here is derived from an EMBL/GenBank/DDBJ whole genome shotgun (WGS) entry which is preliminary data.</text>
</comment>
<organism evidence="2 3">
    <name type="scientific">Cylindrotheca closterium</name>
    <dbReference type="NCBI Taxonomy" id="2856"/>
    <lineage>
        <taxon>Eukaryota</taxon>
        <taxon>Sar</taxon>
        <taxon>Stramenopiles</taxon>
        <taxon>Ochrophyta</taxon>
        <taxon>Bacillariophyta</taxon>
        <taxon>Bacillariophyceae</taxon>
        <taxon>Bacillariophycidae</taxon>
        <taxon>Bacillariales</taxon>
        <taxon>Bacillariaceae</taxon>
        <taxon>Cylindrotheca</taxon>
    </lineage>
</organism>
<feature type="compositionally biased region" description="Basic and acidic residues" evidence="1">
    <location>
        <begin position="143"/>
        <end position="153"/>
    </location>
</feature>
<gene>
    <name evidence="2" type="ORF">CYCCA115_LOCUS2186</name>
</gene>